<organism evidence="1 2">
    <name type="scientific">Acinetobacter higginsii</name>
    <dbReference type="NCBI Taxonomy" id="70347"/>
    <lineage>
        <taxon>Bacteria</taxon>
        <taxon>Pseudomonadati</taxon>
        <taxon>Pseudomonadota</taxon>
        <taxon>Gammaproteobacteria</taxon>
        <taxon>Moraxellales</taxon>
        <taxon>Moraxellaceae</taxon>
        <taxon>Acinetobacter</taxon>
    </lineage>
</organism>
<sequence length="146" mass="17059">MKQQVNRLVSDADLIIYDKKSKKIKEYKNEEDADEESEEDEGELLDFDVMMEIIDSEKRAIKNLLMTSQIKRRNMAEVILKARKRMSIMNDFSDILSDELVLNFQLLNSTSVHDKFHRTLILSGFCLLKIAKISLNSSFFPKPIKR</sequence>
<evidence type="ECO:0000313" key="1">
    <source>
        <dbReference type="EMBL" id="ENV09981.1"/>
    </source>
</evidence>
<dbReference type="AlphaFoldDB" id="N8WDK0"/>
<dbReference type="EMBL" id="APPH01000006">
    <property type="protein sequence ID" value="ENV09981.1"/>
    <property type="molecule type" value="Genomic_DNA"/>
</dbReference>
<dbReference type="HOGENOM" id="CLU_148465_0_0_6"/>
<name>N8WDK0_9GAMM</name>
<accession>N8WDK0</accession>
<comment type="caution">
    <text evidence="1">The sequence shown here is derived from an EMBL/GenBank/DDBJ whole genome shotgun (WGS) entry which is preliminary data.</text>
</comment>
<dbReference type="RefSeq" id="WP_004803312.1">
    <property type="nucleotide sequence ID" value="NZ_KB849440.1"/>
</dbReference>
<protein>
    <submittedName>
        <fullName evidence="1">Uncharacterized protein</fullName>
    </submittedName>
</protein>
<reference evidence="1 2" key="1">
    <citation type="submission" date="2013-02" db="EMBL/GenBank/DDBJ databases">
        <title>The Genome Sequence of Acinetobacter sp. CIP 56.2.</title>
        <authorList>
            <consortium name="The Broad Institute Genome Sequencing Platform"/>
            <consortium name="The Broad Institute Genome Sequencing Center for Infectious Disease"/>
            <person name="Cerqueira G."/>
            <person name="Feldgarden M."/>
            <person name="Courvalin P."/>
            <person name="Perichon B."/>
            <person name="Grillot-Courvalin C."/>
            <person name="Clermont D."/>
            <person name="Rocha E."/>
            <person name="Yoon E.-J."/>
            <person name="Nemec A."/>
            <person name="Walker B."/>
            <person name="Young S.K."/>
            <person name="Zeng Q."/>
            <person name="Gargeya S."/>
            <person name="Fitzgerald M."/>
            <person name="Haas B."/>
            <person name="Abouelleil A."/>
            <person name="Alvarado L."/>
            <person name="Arachchi H.M."/>
            <person name="Berlin A.M."/>
            <person name="Chapman S.B."/>
            <person name="Dewar J."/>
            <person name="Goldberg J."/>
            <person name="Griggs A."/>
            <person name="Gujja S."/>
            <person name="Hansen M."/>
            <person name="Howarth C."/>
            <person name="Imamovic A."/>
            <person name="Larimer J."/>
            <person name="McCowan C."/>
            <person name="Murphy C."/>
            <person name="Neiman D."/>
            <person name="Pearson M."/>
            <person name="Priest M."/>
            <person name="Roberts A."/>
            <person name="Saif S."/>
            <person name="Shea T."/>
            <person name="Sisk P."/>
            <person name="Sykes S."/>
            <person name="Wortman J."/>
            <person name="Nusbaum C."/>
            <person name="Birren B."/>
        </authorList>
    </citation>
    <scope>NUCLEOTIDE SEQUENCE [LARGE SCALE GENOMIC DNA]</scope>
    <source>
        <strain evidence="1 2">CIP 56.2</strain>
    </source>
</reference>
<evidence type="ECO:0000313" key="2">
    <source>
        <dbReference type="Proteomes" id="UP000013209"/>
    </source>
</evidence>
<gene>
    <name evidence="1" type="ORF">F966_01148</name>
</gene>
<proteinExistence type="predicted"/>
<dbReference type="Proteomes" id="UP000013209">
    <property type="component" value="Unassembled WGS sequence"/>
</dbReference>